<accession>A0AA39ZFV6</accession>
<dbReference type="GO" id="GO:0007131">
    <property type="term" value="P:reciprocal meiotic recombination"/>
    <property type="evidence" value="ECO:0007669"/>
    <property type="project" value="TreeGrafter"/>
</dbReference>
<name>A0AA39ZFV6_9PEZI</name>
<dbReference type="PANTHER" id="PTHR11361:SF21">
    <property type="entry name" value="MUTS PROTEIN HOMOLOG 4"/>
    <property type="match status" value="1"/>
</dbReference>
<feature type="domain" description="DNA mismatch repair protein MutS core" evidence="3">
    <location>
        <begin position="80"/>
        <end position="153"/>
    </location>
</feature>
<evidence type="ECO:0000313" key="5">
    <source>
        <dbReference type="Proteomes" id="UP001174997"/>
    </source>
</evidence>
<comment type="similarity">
    <text evidence="1">Belongs to the DNA mismatch repair MutS family.</text>
</comment>
<reference evidence="4" key="1">
    <citation type="submission" date="2023-06" db="EMBL/GenBank/DDBJ databases">
        <title>Genome-scale phylogeny and comparative genomics of the fungal order Sordariales.</title>
        <authorList>
            <consortium name="Lawrence Berkeley National Laboratory"/>
            <person name="Hensen N."/>
            <person name="Bonometti L."/>
            <person name="Westerberg I."/>
            <person name="Brannstrom I.O."/>
            <person name="Guillou S."/>
            <person name="Cros-Aarteil S."/>
            <person name="Calhoun S."/>
            <person name="Haridas S."/>
            <person name="Kuo A."/>
            <person name="Mondo S."/>
            <person name="Pangilinan J."/>
            <person name="Riley R."/>
            <person name="Labutti K."/>
            <person name="Andreopoulos B."/>
            <person name="Lipzen A."/>
            <person name="Chen C."/>
            <person name="Yanf M."/>
            <person name="Daum C."/>
            <person name="Ng V."/>
            <person name="Clum A."/>
            <person name="Steindorff A."/>
            <person name="Ohm R."/>
            <person name="Martin F."/>
            <person name="Silar P."/>
            <person name="Natvig D."/>
            <person name="Lalanne C."/>
            <person name="Gautier V."/>
            <person name="Ament-Velasquez S.L."/>
            <person name="Kruys A."/>
            <person name="Hutchinson M.I."/>
            <person name="Powell A.J."/>
            <person name="Barry K."/>
            <person name="Miller A.N."/>
            <person name="Grigoriev I.V."/>
            <person name="Debuchy R."/>
            <person name="Gladieux P."/>
            <person name="Thoren M.H."/>
            <person name="Johannesson H."/>
        </authorList>
    </citation>
    <scope>NUCLEOTIDE SEQUENCE</scope>
    <source>
        <strain evidence="4">CBS 307.81</strain>
    </source>
</reference>
<dbReference type="Gene3D" id="1.10.1420.10">
    <property type="match status" value="1"/>
</dbReference>
<organism evidence="4 5">
    <name type="scientific">Cercophora samala</name>
    <dbReference type="NCBI Taxonomy" id="330535"/>
    <lineage>
        <taxon>Eukaryota</taxon>
        <taxon>Fungi</taxon>
        <taxon>Dikarya</taxon>
        <taxon>Ascomycota</taxon>
        <taxon>Pezizomycotina</taxon>
        <taxon>Sordariomycetes</taxon>
        <taxon>Sordariomycetidae</taxon>
        <taxon>Sordariales</taxon>
        <taxon>Lasiosphaeriaceae</taxon>
        <taxon>Cercophora</taxon>
    </lineage>
</organism>
<dbReference type="EMBL" id="JAULSY010000033">
    <property type="protein sequence ID" value="KAK0670273.1"/>
    <property type="molecule type" value="Genomic_DNA"/>
</dbReference>
<gene>
    <name evidence="4" type="ORF">QBC41DRAFT_301662</name>
</gene>
<dbReference type="InterPro" id="IPR045076">
    <property type="entry name" value="MutS"/>
</dbReference>
<feature type="compositionally biased region" description="Polar residues" evidence="2">
    <location>
        <begin position="31"/>
        <end position="41"/>
    </location>
</feature>
<comment type="caution">
    <text evidence="4">The sequence shown here is derived from an EMBL/GenBank/DDBJ whole genome shotgun (WGS) entry which is preliminary data.</text>
</comment>
<dbReference type="GO" id="GO:0030983">
    <property type="term" value="F:mismatched DNA binding"/>
    <property type="evidence" value="ECO:0007669"/>
    <property type="project" value="InterPro"/>
</dbReference>
<dbReference type="GO" id="GO:0006298">
    <property type="term" value="P:mismatch repair"/>
    <property type="evidence" value="ECO:0007669"/>
    <property type="project" value="InterPro"/>
</dbReference>
<proteinExistence type="inferred from homology"/>
<evidence type="ECO:0000256" key="2">
    <source>
        <dbReference type="SAM" id="MobiDB-lite"/>
    </source>
</evidence>
<feature type="region of interest" description="Disordered" evidence="2">
    <location>
        <begin position="1"/>
        <end position="66"/>
    </location>
</feature>
<dbReference type="GO" id="GO:0005634">
    <property type="term" value="C:nucleus"/>
    <property type="evidence" value="ECO:0007669"/>
    <property type="project" value="TreeGrafter"/>
</dbReference>
<protein>
    <recommendedName>
        <fullName evidence="3">DNA mismatch repair protein MutS core domain-containing protein</fullName>
    </recommendedName>
</protein>
<dbReference type="AlphaFoldDB" id="A0AA39ZFV6"/>
<dbReference type="PANTHER" id="PTHR11361">
    <property type="entry name" value="DNA MISMATCH REPAIR PROTEIN MUTS FAMILY MEMBER"/>
    <property type="match status" value="1"/>
</dbReference>
<sequence length="179" mass="19825">MDEADPFRVMTPPRRLAASPASSPGGGVSSTFDTPYSQKSATPAYVEPERMVCPSQTSESYSSERYPPHPAGTMRMDQPAIAALELLRNALLGDRTVSELAKNTRTPEGPRLITKNILQPMMNEEEINLHHDAVESLCGDEDVFRKLRDWLKEFERPRVGLLCHPIGCSEGRCVQRAGT</sequence>
<feature type="compositionally biased region" description="Polar residues" evidence="2">
    <location>
        <begin position="54"/>
        <end position="63"/>
    </location>
</feature>
<dbReference type="GO" id="GO:0005524">
    <property type="term" value="F:ATP binding"/>
    <property type="evidence" value="ECO:0007669"/>
    <property type="project" value="InterPro"/>
</dbReference>
<dbReference type="InterPro" id="IPR007696">
    <property type="entry name" value="DNA_mismatch_repair_MutS_core"/>
</dbReference>
<evidence type="ECO:0000256" key="1">
    <source>
        <dbReference type="ARBA" id="ARBA00006271"/>
    </source>
</evidence>
<evidence type="ECO:0000313" key="4">
    <source>
        <dbReference type="EMBL" id="KAK0670273.1"/>
    </source>
</evidence>
<keyword evidence="5" id="KW-1185">Reference proteome</keyword>
<dbReference type="SUPFAM" id="SSF48334">
    <property type="entry name" value="DNA repair protein MutS, domain III"/>
    <property type="match status" value="1"/>
</dbReference>
<evidence type="ECO:0000259" key="3">
    <source>
        <dbReference type="Pfam" id="PF05192"/>
    </source>
</evidence>
<dbReference type="Pfam" id="PF05192">
    <property type="entry name" value="MutS_III"/>
    <property type="match status" value="1"/>
</dbReference>
<dbReference type="InterPro" id="IPR036187">
    <property type="entry name" value="DNA_mismatch_repair_MutS_sf"/>
</dbReference>
<dbReference type="GO" id="GO:0140664">
    <property type="term" value="F:ATP-dependent DNA damage sensor activity"/>
    <property type="evidence" value="ECO:0007669"/>
    <property type="project" value="InterPro"/>
</dbReference>
<dbReference type="Proteomes" id="UP001174997">
    <property type="component" value="Unassembled WGS sequence"/>
</dbReference>